<dbReference type="AlphaFoldDB" id="A0A7S1HYH4"/>
<feature type="compositionally biased region" description="Polar residues" evidence="2">
    <location>
        <begin position="338"/>
        <end position="354"/>
    </location>
</feature>
<name>A0A7S1HYH4_9EUGL</name>
<evidence type="ECO:0000313" key="3">
    <source>
        <dbReference type="EMBL" id="CAD8995394.1"/>
    </source>
</evidence>
<accession>A0A7S1HYH4</accession>
<gene>
    <name evidence="3" type="ORF">EGYM00392_LOCUS6450</name>
</gene>
<feature type="region of interest" description="Disordered" evidence="2">
    <location>
        <begin position="324"/>
        <end position="355"/>
    </location>
</feature>
<protein>
    <submittedName>
        <fullName evidence="3">Uncharacterized protein</fullName>
    </submittedName>
</protein>
<evidence type="ECO:0000256" key="2">
    <source>
        <dbReference type="SAM" id="MobiDB-lite"/>
    </source>
</evidence>
<reference evidence="3" key="1">
    <citation type="submission" date="2021-01" db="EMBL/GenBank/DDBJ databases">
        <authorList>
            <person name="Corre E."/>
            <person name="Pelletier E."/>
            <person name="Niang G."/>
            <person name="Scheremetjew M."/>
            <person name="Finn R."/>
            <person name="Kale V."/>
            <person name="Holt S."/>
            <person name="Cochrane G."/>
            <person name="Meng A."/>
            <person name="Brown T."/>
            <person name="Cohen L."/>
        </authorList>
    </citation>
    <scope>NUCLEOTIDE SEQUENCE</scope>
    <source>
        <strain evidence="3">NIES-381</strain>
    </source>
</reference>
<organism evidence="3">
    <name type="scientific">Eutreptiella gymnastica</name>
    <dbReference type="NCBI Taxonomy" id="73025"/>
    <lineage>
        <taxon>Eukaryota</taxon>
        <taxon>Discoba</taxon>
        <taxon>Euglenozoa</taxon>
        <taxon>Euglenida</taxon>
        <taxon>Spirocuta</taxon>
        <taxon>Euglenophyceae</taxon>
        <taxon>Eutreptiales</taxon>
        <taxon>Eutreptiaceae</taxon>
        <taxon>Eutreptiella</taxon>
    </lineage>
</organism>
<evidence type="ECO:0000256" key="1">
    <source>
        <dbReference type="SAM" id="Coils"/>
    </source>
</evidence>
<feature type="compositionally biased region" description="Basic and acidic residues" evidence="2">
    <location>
        <begin position="48"/>
        <end position="64"/>
    </location>
</feature>
<keyword evidence="1" id="KW-0175">Coiled coil</keyword>
<feature type="coiled-coil region" evidence="1">
    <location>
        <begin position="94"/>
        <end position="128"/>
    </location>
</feature>
<proteinExistence type="predicted"/>
<sequence length="383" mass="43926">MEQEQGLRCVSAPPQLSPPISTHGEQEGSWIRTLDKPATTPWSAQEQAKWHREDLARRSAEGEERRHKFMEDCSLLEQGEQEEEYMALLSQCMQHRQNERQQRLQEEMQLLEQEIRNHEARARERRARAAEREHQRRLWAAREEDRELDAQQHDLECELQWATIRQASQRVEPSPPLALSPSKLAAELSIQLQLEKEERRIRVQHEKLLMHALLSPRSQARSRQCTPQSSSLTAVADLNPLSGRLPPLLEGGLSQGSWVQHPSYPVREWDDGLSRRSQTPDSRLHVVGHIRRRVRTEEYARHVAGAGLQGLPSTLKAQAHYRAKPPGLSHTKGPLASPSRTSNQRSALGSTRGSKPQRLYLEYLAPYSLYPSRRQSLAVPAHR</sequence>
<feature type="region of interest" description="Disordered" evidence="2">
    <location>
        <begin position="1"/>
        <end position="64"/>
    </location>
</feature>
<dbReference type="EMBL" id="HBGA01016654">
    <property type="protein sequence ID" value="CAD8995394.1"/>
    <property type="molecule type" value="Transcribed_RNA"/>
</dbReference>